<dbReference type="InterPro" id="IPR013762">
    <property type="entry name" value="Integrase-like_cat_sf"/>
</dbReference>
<dbReference type="SUPFAM" id="SSF56349">
    <property type="entry name" value="DNA breaking-rejoining enzymes"/>
    <property type="match status" value="1"/>
</dbReference>
<dbReference type="AlphaFoldDB" id="A0A8A4Z9A1"/>
<reference evidence="3" key="1">
    <citation type="submission" date="2021-03" db="EMBL/GenBank/DDBJ databases">
        <title>Pengzhenrongella sicca gen. nov., sp. nov., a new member of suborder Micrococcineae isolated from High-Arctic tundra soil.</title>
        <authorList>
            <person name="Peng F."/>
        </authorList>
    </citation>
    <scope>NUCLEOTIDE SEQUENCE</scope>
    <source>
        <strain evidence="3">LRZ-2</strain>
    </source>
</reference>
<dbReference type="Gene3D" id="1.10.443.10">
    <property type="entry name" value="Intergrase catalytic core"/>
    <property type="match status" value="1"/>
</dbReference>
<dbReference type="PANTHER" id="PTHR30349">
    <property type="entry name" value="PHAGE INTEGRASE-RELATED"/>
    <property type="match status" value="1"/>
</dbReference>
<dbReference type="Proteomes" id="UP000663937">
    <property type="component" value="Chromosome"/>
</dbReference>
<feature type="domain" description="Tyr recombinase" evidence="2">
    <location>
        <begin position="1"/>
        <end position="111"/>
    </location>
</feature>
<keyword evidence="4" id="KW-1185">Reference proteome</keyword>
<gene>
    <name evidence="3" type="ORF">J4E96_11675</name>
</gene>
<sequence>MAAILVAERQIQVRAREHAGNLWSETGLVFTTEVGTAMDPRNVLRAMSTAAKGAGLEAVSVHTLRHSAATSMLEAGVHLKAVSELLGHSDIRITGDVYGHVSPEIARAAMDSLSKDLGL</sequence>
<evidence type="ECO:0000313" key="3">
    <source>
        <dbReference type="EMBL" id="QTE28055.1"/>
    </source>
</evidence>
<dbReference type="GO" id="GO:0015074">
    <property type="term" value="P:DNA integration"/>
    <property type="evidence" value="ECO:0007669"/>
    <property type="project" value="InterPro"/>
</dbReference>
<dbReference type="Pfam" id="PF00589">
    <property type="entry name" value="Phage_integrase"/>
    <property type="match status" value="1"/>
</dbReference>
<accession>A0A8A4Z9A1</accession>
<evidence type="ECO:0000313" key="4">
    <source>
        <dbReference type="Proteomes" id="UP000663937"/>
    </source>
</evidence>
<dbReference type="PANTHER" id="PTHR30349:SF91">
    <property type="entry name" value="INTA PROTEIN"/>
    <property type="match status" value="1"/>
</dbReference>
<evidence type="ECO:0000256" key="1">
    <source>
        <dbReference type="ARBA" id="ARBA00023172"/>
    </source>
</evidence>
<dbReference type="GO" id="GO:0006310">
    <property type="term" value="P:DNA recombination"/>
    <property type="evidence" value="ECO:0007669"/>
    <property type="project" value="UniProtKB-KW"/>
</dbReference>
<proteinExistence type="predicted"/>
<name>A0A8A4Z9A1_9MICO</name>
<dbReference type="RefSeq" id="WP_264466149.1">
    <property type="nucleotide sequence ID" value="NZ_CP071868.1"/>
</dbReference>
<dbReference type="GO" id="GO:0003677">
    <property type="term" value="F:DNA binding"/>
    <property type="evidence" value="ECO:0007669"/>
    <property type="project" value="InterPro"/>
</dbReference>
<dbReference type="EMBL" id="CP071868">
    <property type="protein sequence ID" value="QTE28055.1"/>
    <property type="molecule type" value="Genomic_DNA"/>
</dbReference>
<organism evidence="3 4">
    <name type="scientific">Pengzhenrongella sicca</name>
    <dbReference type="NCBI Taxonomy" id="2819238"/>
    <lineage>
        <taxon>Bacteria</taxon>
        <taxon>Bacillati</taxon>
        <taxon>Actinomycetota</taxon>
        <taxon>Actinomycetes</taxon>
        <taxon>Micrococcales</taxon>
        <taxon>Pengzhenrongella</taxon>
    </lineage>
</organism>
<dbReference type="InterPro" id="IPR050090">
    <property type="entry name" value="Tyrosine_recombinase_XerCD"/>
</dbReference>
<dbReference type="InterPro" id="IPR011010">
    <property type="entry name" value="DNA_brk_join_enz"/>
</dbReference>
<dbReference type="PROSITE" id="PS51898">
    <property type="entry name" value="TYR_RECOMBINASE"/>
    <property type="match status" value="1"/>
</dbReference>
<keyword evidence="1" id="KW-0233">DNA recombination</keyword>
<dbReference type="KEGG" id="psic:J4E96_11675"/>
<dbReference type="InterPro" id="IPR002104">
    <property type="entry name" value="Integrase_catalytic"/>
</dbReference>
<protein>
    <submittedName>
        <fullName evidence="3">Tyrosine-type recombinase/integrase</fullName>
    </submittedName>
</protein>
<evidence type="ECO:0000259" key="2">
    <source>
        <dbReference type="PROSITE" id="PS51898"/>
    </source>
</evidence>